<dbReference type="PROSITE" id="PS51462">
    <property type="entry name" value="NUDIX"/>
    <property type="match status" value="1"/>
</dbReference>
<protein>
    <submittedName>
        <fullName evidence="3">Nudix hydrolase YfcD</fullName>
        <ecNumber evidence="3">3.6.-.-</ecNumber>
    </submittedName>
</protein>
<gene>
    <name evidence="3" type="ORF">MGWOODY_XGa1681</name>
</gene>
<keyword evidence="1 3" id="KW-0378">Hydrolase</keyword>
<evidence type="ECO:0000313" key="3">
    <source>
        <dbReference type="EMBL" id="CUS50231.1"/>
    </source>
</evidence>
<dbReference type="PROSITE" id="PS00893">
    <property type="entry name" value="NUDIX_BOX"/>
    <property type="match status" value="1"/>
</dbReference>
<dbReference type="Pfam" id="PF00293">
    <property type="entry name" value="NUDIX"/>
    <property type="match status" value="1"/>
</dbReference>
<organism evidence="3">
    <name type="scientific">hydrothermal vent metagenome</name>
    <dbReference type="NCBI Taxonomy" id="652676"/>
    <lineage>
        <taxon>unclassified sequences</taxon>
        <taxon>metagenomes</taxon>
        <taxon>ecological metagenomes</taxon>
    </lineage>
</organism>
<feature type="domain" description="Nudix hydrolase" evidence="2">
    <location>
        <begin position="32"/>
        <end position="161"/>
    </location>
</feature>
<dbReference type="EMBL" id="CZRL01000013">
    <property type="protein sequence ID" value="CUS50231.1"/>
    <property type="molecule type" value="Genomic_DNA"/>
</dbReference>
<evidence type="ECO:0000259" key="2">
    <source>
        <dbReference type="PROSITE" id="PS51462"/>
    </source>
</evidence>
<accession>A0A160TQN6</accession>
<dbReference type="PANTHER" id="PTHR10885">
    <property type="entry name" value="ISOPENTENYL-DIPHOSPHATE DELTA-ISOMERASE"/>
    <property type="match status" value="1"/>
</dbReference>
<dbReference type="InterPro" id="IPR015797">
    <property type="entry name" value="NUDIX_hydrolase-like_dom_sf"/>
</dbReference>
<dbReference type="CDD" id="cd04692">
    <property type="entry name" value="NUDIX_Hydrolase"/>
    <property type="match status" value="1"/>
</dbReference>
<dbReference type="AlphaFoldDB" id="A0A160TQN6"/>
<dbReference type="SUPFAM" id="SSF55811">
    <property type="entry name" value="Nudix"/>
    <property type="match status" value="1"/>
</dbReference>
<name>A0A160TQN6_9ZZZZ</name>
<dbReference type="EC" id="3.6.-.-" evidence="3"/>
<dbReference type="PANTHER" id="PTHR10885:SF0">
    <property type="entry name" value="ISOPENTENYL-DIPHOSPHATE DELTA-ISOMERASE"/>
    <property type="match status" value="1"/>
</dbReference>
<sequence>MRVEDSEILSVVDDQDQVIGQRRRDDIHRLSLSHRAIHVLVFRQDGQIFLQKRGRHKQESPGLWDSSVAGHVDAGETYDACCVREIREEIGIRVIEMPKRLFKLVASPQTGMEFCWVYRLVTDLKLVLDYTEMETGQWVTQAQVDQWLSDSAEDFADSFHLIWRHFSQRKEADLVECL</sequence>
<dbReference type="GO" id="GO:0016787">
    <property type="term" value="F:hydrolase activity"/>
    <property type="evidence" value="ECO:0007669"/>
    <property type="project" value="UniProtKB-KW"/>
</dbReference>
<reference evidence="3" key="1">
    <citation type="submission" date="2015-10" db="EMBL/GenBank/DDBJ databases">
        <authorList>
            <person name="Gilbert D.G."/>
        </authorList>
    </citation>
    <scope>NUCLEOTIDE SEQUENCE</scope>
</reference>
<evidence type="ECO:0000256" key="1">
    <source>
        <dbReference type="ARBA" id="ARBA00022801"/>
    </source>
</evidence>
<dbReference type="Gene3D" id="3.90.79.10">
    <property type="entry name" value="Nucleoside Triphosphate Pyrophosphohydrolase"/>
    <property type="match status" value="1"/>
</dbReference>
<dbReference type="InterPro" id="IPR000086">
    <property type="entry name" value="NUDIX_hydrolase_dom"/>
</dbReference>
<proteinExistence type="predicted"/>
<dbReference type="InterPro" id="IPR020084">
    <property type="entry name" value="NUDIX_hydrolase_CS"/>
</dbReference>